<protein>
    <submittedName>
        <fullName evidence="2">Uncharacterized protein</fullName>
    </submittedName>
</protein>
<keyword evidence="1" id="KW-0812">Transmembrane</keyword>
<keyword evidence="3" id="KW-1185">Reference proteome</keyword>
<reference evidence="3" key="1">
    <citation type="submission" date="2014-03" db="EMBL/GenBank/DDBJ databases">
        <authorList>
            <person name="Aksoy S."/>
            <person name="Warren W."/>
            <person name="Wilson R.K."/>
        </authorList>
    </citation>
    <scope>NUCLEOTIDE SEQUENCE [LARGE SCALE GENOMIC DNA]</scope>
    <source>
        <strain evidence="3">IAEA</strain>
    </source>
</reference>
<feature type="transmembrane region" description="Helical" evidence="1">
    <location>
        <begin position="128"/>
        <end position="150"/>
    </location>
</feature>
<name>A0A1A9WWD8_9MUSC</name>
<keyword evidence="1" id="KW-0472">Membrane</keyword>
<sequence length="153" mass="17380">MKDDAFNFFTNAVFKSKKTKLIEVVIHIAAKRYKEIPFESSNINLSIEFAFTGMRTAAASLIWALLTVLLETPSELRAIQLSRQLILPTQRSTLALFKCSPQALGQVMIYAINLKLLLNLNLNYDLKFILNLTLTLTLNLILISRANFIIMKM</sequence>
<organism evidence="2 3">
    <name type="scientific">Glossina brevipalpis</name>
    <dbReference type="NCBI Taxonomy" id="37001"/>
    <lineage>
        <taxon>Eukaryota</taxon>
        <taxon>Metazoa</taxon>
        <taxon>Ecdysozoa</taxon>
        <taxon>Arthropoda</taxon>
        <taxon>Hexapoda</taxon>
        <taxon>Insecta</taxon>
        <taxon>Pterygota</taxon>
        <taxon>Neoptera</taxon>
        <taxon>Endopterygota</taxon>
        <taxon>Diptera</taxon>
        <taxon>Brachycera</taxon>
        <taxon>Muscomorpha</taxon>
        <taxon>Hippoboscoidea</taxon>
        <taxon>Glossinidae</taxon>
        <taxon>Glossina</taxon>
    </lineage>
</organism>
<reference evidence="2" key="2">
    <citation type="submission" date="2020-05" db="UniProtKB">
        <authorList>
            <consortium name="EnsemblMetazoa"/>
        </authorList>
    </citation>
    <scope>IDENTIFICATION</scope>
    <source>
        <strain evidence="2">IAEA</strain>
    </source>
</reference>
<dbReference type="EnsemblMetazoa" id="GBRI034909-RA">
    <property type="protein sequence ID" value="GBRI034909-PA"/>
    <property type="gene ID" value="GBRI034909"/>
</dbReference>
<evidence type="ECO:0000256" key="1">
    <source>
        <dbReference type="SAM" id="Phobius"/>
    </source>
</evidence>
<accession>A0A1A9WWD8</accession>
<dbReference type="VEuPathDB" id="VectorBase:GBRI034909"/>
<keyword evidence="1" id="KW-1133">Transmembrane helix</keyword>
<dbReference type="AlphaFoldDB" id="A0A1A9WWD8"/>
<evidence type="ECO:0000313" key="2">
    <source>
        <dbReference type="EnsemblMetazoa" id="GBRI034909-PA"/>
    </source>
</evidence>
<dbReference type="Proteomes" id="UP000091820">
    <property type="component" value="Unassembled WGS sequence"/>
</dbReference>
<proteinExistence type="predicted"/>
<evidence type="ECO:0000313" key="3">
    <source>
        <dbReference type="Proteomes" id="UP000091820"/>
    </source>
</evidence>